<evidence type="ECO:0000313" key="2">
    <source>
        <dbReference type="Proteomes" id="UP000245698"/>
    </source>
</evidence>
<sequence>MPFVTAVGAIVGNASPQREYHLDLVENDEPGQRQ</sequence>
<name>A0A2P9AJ07_9HYPH</name>
<reference evidence="2" key="1">
    <citation type="submission" date="2016-12" db="EMBL/GenBank/DDBJ databases">
        <authorList>
            <person name="Brunel B."/>
        </authorList>
    </citation>
    <scope>NUCLEOTIDE SEQUENCE [LARGE SCALE GENOMIC DNA]</scope>
</reference>
<protein>
    <submittedName>
        <fullName evidence="1">Uncharacterized protein</fullName>
    </submittedName>
</protein>
<proteinExistence type="predicted"/>
<dbReference type="AlphaFoldDB" id="A0A2P9AJ07"/>
<dbReference type="EMBL" id="FUIG01000024">
    <property type="protein sequence ID" value="SJM31112.1"/>
    <property type="molecule type" value="Genomic_DNA"/>
</dbReference>
<accession>A0A2P9AJ07</accession>
<evidence type="ECO:0000313" key="1">
    <source>
        <dbReference type="EMBL" id="SJM31112.1"/>
    </source>
</evidence>
<organism evidence="1 2">
    <name type="scientific">Mesorhizobium delmotii</name>
    <dbReference type="NCBI Taxonomy" id="1631247"/>
    <lineage>
        <taxon>Bacteria</taxon>
        <taxon>Pseudomonadati</taxon>
        <taxon>Pseudomonadota</taxon>
        <taxon>Alphaproteobacteria</taxon>
        <taxon>Hyphomicrobiales</taxon>
        <taxon>Phyllobacteriaceae</taxon>
        <taxon>Mesorhizobium</taxon>
    </lineage>
</organism>
<keyword evidence="2" id="KW-1185">Reference proteome</keyword>
<gene>
    <name evidence="1" type="ORF">BQ8482_180340</name>
</gene>
<dbReference type="Proteomes" id="UP000245698">
    <property type="component" value="Unassembled WGS sequence"/>
</dbReference>